<evidence type="ECO:0000313" key="2">
    <source>
        <dbReference type="EMBL" id="KAK2146688.1"/>
    </source>
</evidence>
<dbReference type="InterPro" id="IPR002347">
    <property type="entry name" value="SDR_fam"/>
</dbReference>
<reference evidence="2" key="1">
    <citation type="journal article" date="2023" name="Mol. Biol. Evol.">
        <title>Third-Generation Sequencing Reveals the Adaptive Role of the Epigenome in Three Deep-Sea Polychaetes.</title>
        <authorList>
            <person name="Perez M."/>
            <person name="Aroh O."/>
            <person name="Sun Y."/>
            <person name="Lan Y."/>
            <person name="Juniper S.K."/>
            <person name="Young C.R."/>
            <person name="Angers B."/>
            <person name="Qian P.Y."/>
        </authorList>
    </citation>
    <scope>NUCLEOTIDE SEQUENCE</scope>
    <source>
        <strain evidence="2">P08H-3</strain>
    </source>
</reference>
<comment type="similarity">
    <text evidence="1">Belongs to the short-chain dehydrogenases/reductases (SDR) family.</text>
</comment>
<dbReference type="PRINTS" id="PR00081">
    <property type="entry name" value="GDHRDH"/>
</dbReference>
<gene>
    <name evidence="2" type="ORF">LSH36_589g02071</name>
</gene>
<dbReference type="InterPro" id="IPR036291">
    <property type="entry name" value="NAD(P)-bd_dom_sf"/>
</dbReference>
<keyword evidence="3" id="KW-1185">Reference proteome</keyword>
<dbReference type="PRINTS" id="PR00080">
    <property type="entry name" value="SDRFAMILY"/>
</dbReference>
<accession>A0AAD9J5B5</accession>
<dbReference type="PANTHER" id="PTHR43313:SF50">
    <property type="entry name" value="GH26015P"/>
    <property type="match status" value="1"/>
</dbReference>
<protein>
    <submittedName>
        <fullName evidence="2">Uncharacterized protein</fullName>
    </submittedName>
</protein>
<evidence type="ECO:0000313" key="3">
    <source>
        <dbReference type="Proteomes" id="UP001208570"/>
    </source>
</evidence>
<organism evidence="2 3">
    <name type="scientific">Paralvinella palmiformis</name>
    <dbReference type="NCBI Taxonomy" id="53620"/>
    <lineage>
        <taxon>Eukaryota</taxon>
        <taxon>Metazoa</taxon>
        <taxon>Spiralia</taxon>
        <taxon>Lophotrochozoa</taxon>
        <taxon>Annelida</taxon>
        <taxon>Polychaeta</taxon>
        <taxon>Sedentaria</taxon>
        <taxon>Canalipalpata</taxon>
        <taxon>Terebellida</taxon>
        <taxon>Terebelliformia</taxon>
        <taxon>Alvinellidae</taxon>
        <taxon>Paralvinella</taxon>
    </lineage>
</organism>
<evidence type="ECO:0000256" key="1">
    <source>
        <dbReference type="RuleBase" id="RU000363"/>
    </source>
</evidence>
<dbReference type="Proteomes" id="UP001208570">
    <property type="component" value="Unassembled WGS sequence"/>
</dbReference>
<dbReference type="AlphaFoldDB" id="A0AAD9J5B5"/>
<dbReference type="GO" id="GO:0016491">
    <property type="term" value="F:oxidoreductase activity"/>
    <property type="evidence" value="ECO:0007669"/>
    <property type="project" value="TreeGrafter"/>
</dbReference>
<dbReference type="PANTHER" id="PTHR43313">
    <property type="entry name" value="SHORT-CHAIN DEHYDROGENASE/REDUCTASE FAMILY 9C"/>
    <property type="match status" value="1"/>
</dbReference>
<dbReference type="SUPFAM" id="SSF51735">
    <property type="entry name" value="NAD(P)-binding Rossmann-fold domains"/>
    <property type="match status" value="1"/>
</dbReference>
<dbReference type="EMBL" id="JAODUP010000589">
    <property type="protein sequence ID" value="KAK2146688.1"/>
    <property type="molecule type" value="Genomic_DNA"/>
</dbReference>
<dbReference type="Pfam" id="PF00106">
    <property type="entry name" value="adh_short"/>
    <property type="match status" value="1"/>
</dbReference>
<dbReference type="GO" id="GO:0008202">
    <property type="term" value="P:steroid metabolic process"/>
    <property type="evidence" value="ECO:0007669"/>
    <property type="project" value="TreeGrafter"/>
</dbReference>
<sequence length="399" mass="45641">MENGDIVYLHVDRNKSHARDRYLVLSVDDNWCKIRKFAGSPLSSTPYNVKQSECYKVQSAWKDKMSCLELLSWLIVVYISYKLIDYLLRLPYVLGRFNRYIFITGCDTGFGHELAKDLDRNGYNVFAGCLTEDGEDILRKQCTCRLKTVHIDVSNPESVRQAYQFVKDNIPEGKGLWGLVNNAGIIGQLGPLDWLYLSDYKSCFDVNLFGLIDTTVTFLPLIKQEKGRIVNMTSILGRTTGAPFAPYALSKQASEAFSDILRRQLIDYGCSVHIIEPGFYTTNITNKSSATKSLEFAWNRLSPEMKAEYGGQEYFDTTMEARMNSDGLKKLMSEKIGDVVNAYKHALLAVFPRARYVVGLDARFLWLPLQMLPQWMSDFIFVKINKYRLITKAARQNKM</sequence>
<proteinExistence type="inferred from homology"/>
<comment type="caution">
    <text evidence="2">The sequence shown here is derived from an EMBL/GenBank/DDBJ whole genome shotgun (WGS) entry which is preliminary data.</text>
</comment>
<dbReference type="Gene3D" id="3.40.50.720">
    <property type="entry name" value="NAD(P)-binding Rossmann-like Domain"/>
    <property type="match status" value="1"/>
</dbReference>
<name>A0AAD9J5B5_9ANNE</name>